<name>A0A1Y2B606_9FUNG</name>
<keyword evidence="5" id="KW-1185">Reference proteome</keyword>
<comment type="similarity">
    <text evidence="1">Belongs to the BTG family.</text>
</comment>
<evidence type="ECO:0000313" key="4">
    <source>
        <dbReference type="EMBL" id="ORY30272.1"/>
    </source>
</evidence>
<dbReference type="EMBL" id="MCOG01000175">
    <property type="protein sequence ID" value="ORY30272.1"/>
    <property type="molecule type" value="Genomic_DNA"/>
</dbReference>
<comment type="caution">
    <text evidence="4">The sequence shown here is derived from an EMBL/GenBank/DDBJ whole genome shotgun (WGS) entry which is preliminary data.</text>
</comment>
<dbReference type="SUPFAM" id="SSF160696">
    <property type="entry name" value="BTG domain-like"/>
    <property type="match status" value="1"/>
</dbReference>
<dbReference type="PANTHER" id="PTHR22978">
    <property type="entry name" value="B-CELL TRANSLOCATION GENE"/>
    <property type="match status" value="1"/>
</dbReference>
<dbReference type="Pfam" id="PF07742">
    <property type="entry name" value="BTG"/>
    <property type="match status" value="1"/>
</dbReference>
<dbReference type="InterPro" id="IPR036054">
    <property type="entry name" value="BTG-like_sf"/>
</dbReference>
<feature type="compositionally biased region" description="Low complexity" evidence="2">
    <location>
        <begin position="121"/>
        <end position="142"/>
    </location>
</feature>
<feature type="domain" description="Anti-proliferative protein" evidence="3">
    <location>
        <begin position="1"/>
        <end position="105"/>
    </location>
</feature>
<evidence type="ECO:0000313" key="5">
    <source>
        <dbReference type="Proteomes" id="UP000193920"/>
    </source>
</evidence>
<organism evidence="4 5">
    <name type="scientific">Neocallimastix californiae</name>
    <dbReference type="NCBI Taxonomy" id="1754190"/>
    <lineage>
        <taxon>Eukaryota</taxon>
        <taxon>Fungi</taxon>
        <taxon>Fungi incertae sedis</taxon>
        <taxon>Chytridiomycota</taxon>
        <taxon>Chytridiomycota incertae sedis</taxon>
        <taxon>Neocallimastigomycetes</taxon>
        <taxon>Neocallimastigales</taxon>
        <taxon>Neocallimastigaceae</taxon>
        <taxon>Neocallimastix</taxon>
    </lineage>
</organism>
<reference evidence="4 5" key="1">
    <citation type="submission" date="2016-08" db="EMBL/GenBank/DDBJ databases">
        <title>A Parts List for Fungal Cellulosomes Revealed by Comparative Genomics.</title>
        <authorList>
            <consortium name="DOE Joint Genome Institute"/>
            <person name="Haitjema C.H."/>
            <person name="Gilmore S.P."/>
            <person name="Henske J.K."/>
            <person name="Solomon K.V."/>
            <person name="De Groot R."/>
            <person name="Kuo A."/>
            <person name="Mondo S.J."/>
            <person name="Salamov A.A."/>
            <person name="Labutti K."/>
            <person name="Zhao Z."/>
            <person name="Chiniquy J."/>
            <person name="Barry K."/>
            <person name="Brewer H.M."/>
            <person name="Purvine S.O."/>
            <person name="Wright A.T."/>
            <person name="Boxma B."/>
            <person name="Van Alen T."/>
            <person name="Hackstein J.H."/>
            <person name="Baker S.E."/>
            <person name="Grigoriev I.V."/>
            <person name="O'Malley M.A."/>
        </authorList>
    </citation>
    <scope>NUCLEOTIDE SEQUENCE [LARGE SCALE GENOMIC DNA]</scope>
    <source>
        <strain evidence="4 5">G1</strain>
    </source>
</reference>
<dbReference type="AlphaFoldDB" id="A0A1Y2B606"/>
<accession>A0A1Y2B606</accession>
<dbReference type="InterPro" id="IPR002087">
    <property type="entry name" value="Anti_prolifrtn"/>
</dbReference>
<dbReference type="Gene3D" id="3.90.640.90">
    <property type="entry name" value="Anti-proliferative protein, N-terminal domain"/>
    <property type="match status" value="1"/>
</dbReference>
<dbReference type="OrthoDB" id="19928at2759"/>
<dbReference type="GO" id="GO:0005634">
    <property type="term" value="C:nucleus"/>
    <property type="evidence" value="ECO:0007669"/>
    <property type="project" value="TreeGrafter"/>
</dbReference>
<evidence type="ECO:0000256" key="2">
    <source>
        <dbReference type="SAM" id="MobiDB-lite"/>
    </source>
</evidence>
<dbReference type="GO" id="GO:0005737">
    <property type="term" value="C:cytoplasm"/>
    <property type="evidence" value="ECO:0007669"/>
    <property type="project" value="TreeGrafter"/>
</dbReference>
<gene>
    <name evidence="4" type="ORF">LY90DRAFT_512690</name>
</gene>
<feature type="compositionally biased region" description="Polar residues" evidence="2">
    <location>
        <begin position="233"/>
        <end position="245"/>
    </location>
</feature>
<dbReference type="PANTHER" id="PTHR22978:SF22">
    <property type="entry name" value="BTG FAMILY PROTEIN"/>
    <property type="match status" value="1"/>
</dbReference>
<evidence type="ECO:0000256" key="1">
    <source>
        <dbReference type="ARBA" id="ARBA00007989"/>
    </source>
</evidence>
<feature type="region of interest" description="Disordered" evidence="2">
    <location>
        <begin position="118"/>
        <end position="246"/>
    </location>
</feature>
<dbReference type="InterPro" id="IPR033332">
    <property type="entry name" value="BTG"/>
</dbReference>
<protein>
    <submittedName>
        <fullName evidence="4">BTG-domain-containing protein</fullName>
    </submittedName>
</protein>
<dbReference type="PRINTS" id="PR00310">
    <property type="entry name" value="ANTIPRLFBTG1"/>
</dbReference>
<sequence>MLIEIKAACQFLTNYITSEVNENQSKLFGLILNTLLHAKYISHWDVKNPSKGNAYRAITIFNERLDSTILSAAQAASIPNIEKYLPNELCLWVDPHNVSYKIGDYGNIITLYESPESKAYSPKSTNTTMMTNSVSNSSSKSSKSIHNKHRNSMNEIYVNKGPSQNGRTKKYNGNNNNFAMKKNLSNKENNNNNYPKYNQSNAGSGKKNESQYHNTNSNVNDLNHRKEYKVKSPKTTYQTKTSPTRELSPIAKSLRAQLIAQSRFNIPFLFPKENEAASANTSSSSFMSDSSYSKPITMAPQILAN</sequence>
<proteinExistence type="inferred from homology"/>
<feature type="compositionally biased region" description="Polar residues" evidence="2">
    <location>
        <begin position="211"/>
        <end position="221"/>
    </location>
</feature>
<feature type="compositionally biased region" description="Low complexity" evidence="2">
    <location>
        <begin position="171"/>
        <end position="201"/>
    </location>
</feature>
<evidence type="ECO:0000259" key="3">
    <source>
        <dbReference type="SMART" id="SM00099"/>
    </source>
</evidence>
<dbReference type="SMART" id="SM00099">
    <property type="entry name" value="btg1"/>
    <property type="match status" value="1"/>
</dbReference>
<dbReference type="STRING" id="1754190.A0A1Y2B606"/>
<dbReference type="Proteomes" id="UP000193920">
    <property type="component" value="Unassembled WGS sequence"/>
</dbReference>